<reference evidence="3" key="1">
    <citation type="journal article" date="2019" name="Int. J. Syst. Evol. Microbiol.">
        <title>The Global Catalogue of Microorganisms (GCM) 10K type strain sequencing project: providing services to taxonomists for standard genome sequencing and annotation.</title>
        <authorList>
            <consortium name="The Broad Institute Genomics Platform"/>
            <consortium name="The Broad Institute Genome Sequencing Center for Infectious Disease"/>
            <person name="Wu L."/>
            <person name="Ma J."/>
        </authorList>
    </citation>
    <scope>NUCLEOTIDE SEQUENCE [LARGE SCALE GENOMIC DNA]</scope>
    <source>
        <strain evidence="3">JCM 16374</strain>
    </source>
</reference>
<gene>
    <name evidence="2" type="ORF">GCM10009864_81540</name>
</gene>
<feature type="region of interest" description="Disordered" evidence="1">
    <location>
        <begin position="1"/>
        <end position="78"/>
    </location>
</feature>
<accession>A0ABP6FND7</accession>
<keyword evidence="3" id="KW-1185">Reference proteome</keyword>
<proteinExistence type="predicted"/>
<name>A0ABP6FND7_9ACTN</name>
<dbReference type="EMBL" id="BAAARK010000073">
    <property type="protein sequence ID" value="GAA2694425.1"/>
    <property type="molecule type" value="Genomic_DNA"/>
</dbReference>
<evidence type="ECO:0000313" key="2">
    <source>
        <dbReference type="EMBL" id="GAA2694425.1"/>
    </source>
</evidence>
<evidence type="ECO:0000256" key="1">
    <source>
        <dbReference type="SAM" id="MobiDB-lite"/>
    </source>
</evidence>
<protein>
    <submittedName>
        <fullName evidence="2">Uncharacterized protein</fullName>
    </submittedName>
</protein>
<organism evidence="2 3">
    <name type="scientific">Streptomyces lunalinharesii</name>
    <dbReference type="NCBI Taxonomy" id="333384"/>
    <lineage>
        <taxon>Bacteria</taxon>
        <taxon>Bacillati</taxon>
        <taxon>Actinomycetota</taxon>
        <taxon>Actinomycetes</taxon>
        <taxon>Kitasatosporales</taxon>
        <taxon>Streptomycetaceae</taxon>
        <taxon>Streptomyces</taxon>
    </lineage>
</organism>
<evidence type="ECO:0000313" key="3">
    <source>
        <dbReference type="Proteomes" id="UP001500994"/>
    </source>
</evidence>
<comment type="caution">
    <text evidence="2">The sequence shown here is derived from an EMBL/GenBank/DDBJ whole genome shotgun (WGS) entry which is preliminary data.</text>
</comment>
<sequence length="78" mass="8798">MGLFNRKSNDTTPADPAMTEKGRQYAIAKRHGDRKTANRLVREIGGGSSTNEQQAAFWQGADDYDNVPPAYSKRRNRR</sequence>
<dbReference type="Proteomes" id="UP001500994">
    <property type="component" value="Unassembled WGS sequence"/>
</dbReference>
<dbReference type="RefSeq" id="WP_344585114.1">
    <property type="nucleotide sequence ID" value="NZ_BAAARK010000073.1"/>
</dbReference>